<dbReference type="AlphaFoldDB" id="A0A4R2P7I8"/>
<dbReference type="InterPro" id="IPR041522">
    <property type="entry name" value="CdaR_GGDEF"/>
</dbReference>
<dbReference type="InterPro" id="IPR024096">
    <property type="entry name" value="NO_sig/Golgi_transp_ligand-bd"/>
</dbReference>
<comment type="similarity">
    <text evidence="1">Belongs to the CdaR family.</text>
</comment>
<protein>
    <submittedName>
        <fullName evidence="3">DNA-binding PucR family transcriptional regulator</fullName>
    </submittedName>
</protein>
<evidence type="ECO:0000256" key="1">
    <source>
        <dbReference type="ARBA" id="ARBA00006754"/>
    </source>
</evidence>
<gene>
    <name evidence="3" type="ORF">EV207_10442</name>
</gene>
<dbReference type="Proteomes" id="UP000295416">
    <property type="component" value="Unassembled WGS sequence"/>
</dbReference>
<dbReference type="Gene3D" id="3.30.1380.20">
    <property type="entry name" value="Trafficking protein particle complex subunit 3"/>
    <property type="match status" value="1"/>
</dbReference>
<dbReference type="Pfam" id="PF06505">
    <property type="entry name" value="XylR_N"/>
    <property type="match status" value="1"/>
</dbReference>
<dbReference type="OrthoDB" id="154713at2"/>
<organism evidence="3 4">
    <name type="scientific">Scopulibacillus darangshiensis</name>
    <dbReference type="NCBI Taxonomy" id="442528"/>
    <lineage>
        <taxon>Bacteria</taxon>
        <taxon>Bacillati</taxon>
        <taxon>Bacillota</taxon>
        <taxon>Bacilli</taxon>
        <taxon>Bacillales</taxon>
        <taxon>Sporolactobacillaceae</taxon>
        <taxon>Scopulibacillus</taxon>
    </lineage>
</organism>
<sequence>MSFNIADQSGTIFLENERMILTSSSVFGILRRDLIENIGMERVKGFLLRYGWNLGANDAKKMLSKGLSSIDDVLKQGPVLHMMKGYTKVKTTGLQLKYHQDGSVQSVHVEGIWTNSYEAEEHIHQFGFSENPVCHTLIGYASGYYSEICQHTVIFKEADCKGTGDSECRYIGKSLHDWDGQINDERLYDEKPIIKELETTYEKLLVERNQLSRTLAIHKRLMDELVEGNNLQSIAKVVHDAIALPVVIEDLNLQPVAYAGLDLERFSELAAELSDGWHEIMSNRTHKVSGINHQRMTTPIVLEKKVFGYCSFVYGNESKACNDADQMILERAATICSLHMLNEKNTFEAGERMKGYFLEQILSASFASKGEILKRGSYAGLDLEQPYYITVLKYSYQDKDAKNELLFHDQVMEETRNYFKDRNVLIGQRDGHVILLIQADLPKGRISRLFAHFINHLTKGFPKRTFKIGVSTVAEQIEKAQDYYDEAMTALKMCMKSNNLVLFDDLGVVGILMHSHNKDAFKQKAKHLLGPLFEYKADHVEFIKTLYVFLTNGGNLEKTKNDLNLSMSGLRYRIGRIETLLGQDLRNPASAYQLLLTLQVLAAEGEILTE</sequence>
<dbReference type="SMART" id="SM00989">
    <property type="entry name" value="V4R"/>
    <property type="match status" value="1"/>
</dbReference>
<reference evidence="3 4" key="1">
    <citation type="submission" date="2019-03" db="EMBL/GenBank/DDBJ databases">
        <title>Genomic Encyclopedia of Type Strains, Phase IV (KMG-IV): sequencing the most valuable type-strain genomes for metagenomic binning, comparative biology and taxonomic classification.</title>
        <authorList>
            <person name="Goeker M."/>
        </authorList>
    </citation>
    <scope>NUCLEOTIDE SEQUENCE [LARGE SCALE GENOMIC DNA]</scope>
    <source>
        <strain evidence="3 4">DSM 19377</strain>
    </source>
</reference>
<comment type="caution">
    <text evidence="3">The sequence shown here is derived from an EMBL/GenBank/DDBJ whole genome shotgun (WGS) entry which is preliminary data.</text>
</comment>
<dbReference type="InterPro" id="IPR042070">
    <property type="entry name" value="PucR_C-HTH_sf"/>
</dbReference>
<dbReference type="EMBL" id="SLXK01000004">
    <property type="protein sequence ID" value="TCP30863.1"/>
    <property type="molecule type" value="Genomic_DNA"/>
</dbReference>
<dbReference type="InterPro" id="IPR004096">
    <property type="entry name" value="V4R"/>
</dbReference>
<dbReference type="GO" id="GO:0003677">
    <property type="term" value="F:DNA binding"/>
    <property type="evidence" value="ECO:0007669"/>
    <property type="project" value="UniProtKB-KW"/>
</dbReference>
<dbReference type="PANTHER" id="PTHR33744">
    <property type="entry name" value="CARBOHYDRATE DIACID REGULATOR"/>
    <property type="match status" value="1"/>
</dbReference>
<keyword evidence="4" id="KW-1185">Reference proteome</keyword>
<dbReference type="Pfam" id="PF13556">
    <property type="entry name" value="HTH_30"/>
    <property type="match status" value="1"/>
</dbReference>
<proteinExistence type="inferred from homology"/>
<dbReference type="Gene3D" id="1.10.10.2840">
    <property type="entry name" value="PucR C-terminal helix-turn-helix domain"/>
    <property type="match status" value="1"/>
</dbReference>
<dbReference type="RefSeq" id="WP_132744101.1">
    <property type="nucleotide sequence ID" value="NZ_SLXK01000004.1"/>
</dbReference>
<evidence type="ECO:0000313" key="4">
    <source>
        <dbReference type="Proteomes" id="UP000295416"/>
    </source>
</evidence>
<dbReference type="PANTHER" id="PTHR33744:SF1">
    <property type="entry name" value="DNA-BINDING TRANSCRIPTIONAL ACTIVATOR ADER"/>
    <property type="match status" value="1"/>
</dbReference>
<dbReference type="Pfam" id="PF17853">
    <property type="entry name" value="GGDEF_2"/>
    <property type="match status" value="1"/>
</dbReference>
<evidence type="ECO:0000313" key="3">
    <source>
        <dbReference type="EMBL" id="TCP30863.1"/>
    </source>
</evidence>
<accession>A0A4R2P7I8</accession>
<dbReference type="InterPro" id="IPR025736">
    <property type="entry name" value="PucR_C-HTH_dom"/>
</dbReference>
<dbReference type="SUPFAM" id="SSF111126">
    <property type="entry name" value="Ligand-binding domain in the NO signalling and Golgi transport"/>
    <property type="match status" value="1"/>
</dbReference>
<dbReference type="Pfam" id="PF02830">
    <property type="entry name" value="V4R"/>
    <property type="match status" value="1"/>
</dbReference>
<feature type="domain" description="4-vinyl reductase 4VR" evidence="2">
    <location>
        <begin position="112"/>
        <end position="174"/>
    </location>
</feature>
<keyword evidence="3" id="KW-0238">DNA-binding</keyword>
<dbReference type="InterPro" id="IPR010523">
    <property type="entry name" value="XylR_N"/>
</dbReference>
<evidence type="ECO:0000259" key="2">
    <source>
        <dbReference type="SMART" id="SM00989"/>
    </source>
</evidence>
<dbReference type="InterPro" id="IPR051448">
    <property type="entry name" value="CdaR-like_regulators"/>
</dbReference>
<name>A0A4R2P7I8_9BACL</name>